<keyword evidence="2" id="KW-1185">Reference proteome</keyword>
<gene>
    <name evidence="1" type="ORF">LOK49_LG04G03879</name>
</gene>
<accession>A0ACC0I1S4</accession>
<dbReference type="EMBL" id="CM045759">
    <property type="protein sequence ID" value="KAI8019294.1"/>
    <property type="molecule type" value="Genomic_DNA"/>
</dbReference>
<proteinExistence type="predicted"/>
<reference evidence="1 2" key="1">
    <citation type="journal article" date="2022" name="Plant J.">
        <title>Chromosome-level genome of Camellia lanceoleosa provides a valuable resource for understanding genome evolution and self-incompatibility.</title>
        <authorList>
            <person name="Gong W."/>
            <person name="Xiao S."/>
            <person name="Wang L."/>
            <person name="Liao Z."/>
            <person name="Chang Y."/>
            <person name="Mo W."/>
            <person name="Hu G."/>
            <person name="Li W."/>
            <person name="Zhao G."/>
            <person name="Zhu H."/>
            <person name="Hu X."/>
            <person name="Ji K."/>
            <person name="Xiang X."/>
            <person name="Song Q."/>
            <person name="Yuan D."/>
            <person name="Jin S."/>
            <person name="Zhang L."/>
        </authorList>
    </citation>
    <scope>NUCLEOTIDE SEQUENCE [LARGE SCALE GENOMIC DNA]</scope>
    <source>
        <strain evidence="1">SQ_2022a</strain>
    </source>
</reference>
<dbReference type="Proteomes" id="UP001060215">
    <property type="component" value="Chromosome 2"/>
</dbReference>
<name>A0ACC0I1S4_9ERIC</name>
<evidence type="ECO:0000313" key="1">
    <source>
        <dbReference type="EMBL" id="KAI8019294.1"/>
    </source>
</evidence>
<comment type="caution">
    <text evidence="1">The sequence shown here is derived from an EMBL/GenBank/DDBJ whole genome shotgun (WGS) entry which is preliminary data.</text>
</comment>
<organism evidence="1 2">
    <name type="scientific">Camellia lanceoleosa</name>
    <dbReference type="NCBI Taxonomy" id="1840588"/>
    <lineage>
        <taxon>Eukaryota</taxon>
        <taxon>Viridiplantae</taxon>
        <taxon>Streptophyta</taxon>
        <taxon>Embryophyta</taxon>
        <taxon>Tracheophyta</taxon>
        <taxon>Spermatophyta</taxon>
        <taxon>Magnoliopsida</taxon>
        <taxon>eudicotyledons</taxon>
        <taxon>Gunneridae</taxon>
        <taxon>Pentapetalae</taxon>
        <taxon>asterids</taxon>
        <taxon>Ericales</taxon>
        <taxon>Theaceae</taxon>
        <taxon>Camellia</taxon>
    </lineage>
</organism>
<evidence type="ECO:0000313" key="2">
    <source>
        <dbReference type="Proteomes" id="UP001060215"/>
    </source>
</evidence>
<sequence length="85" mass="9617">MTLKKLMAKKLKSTQNSNLDNKKKLTEKEQGVLPGFKVASNSDYQLERFDPPVIPMDFVPLHEFPTPLDINNKFADTPPPEIPPP</sequence>
<protein>
    <submittedName>
        <fullName evidence="1">G patch domain-containing protein TGH</fullName>
    </submittedName>
</protein>